<dbReference type="InterPro" id="IPR023631">
    <property type="entry name" value="Amidase_dom"/>
</dbReference>
<dbReference type="InterPro" id="IPR036928">
    <property type="entry name" value="AS_sf"/>
</dbReference>
<reference evidence="2 3" key="1">
    <citation type="submission" date="2021-08" db="EMBL/GenBank/DDBJ databases">
        <title>Draft genome sequence of Spirulina subsalsa with high tolerance to salinity and hype-accumulation of phycocyanin.</title>
        <authorList>
            <person name="Pei H."/>
            <person name="Jiang L."/>
        </authorList>
    </citation>
    <scope>NUCLEOTIDE SEQUENCE [LARGE SCALE GENOMIC DNA]</scope>
    <source>
        <strain evidence="2 3">FACHB-351</strain>
    </source>
</reference>
<comment type="caution">
    <text evidence="2">The sequence shown here is derived from an EMBL/GenBank/DDBJ whole genome shotgun (WGS) entry which is preliminary data.</text>
</comment>
<evidence type="ECO:0000259" key="1">
    <source>
        <dbReference type="Pfam" id="PF01425"/>
    </source>
</evidence>
<keyword evidence="3" id="KW-1185">Reference proteome</keyword>
<dbReference type="EMBL" id="JAIHOM010000028">
    <property type="protein sequence ID" value="MCW6036123.1"/>
    <property type="molecule type" value="Genomic_DNA"/>
</dbReference>
<evidence type="ECO:0000313" key="2">
    <source>
        <dbReference type="EMBL" id="MCW6036123.1"/>
    </source>
</evidence>
<gene>
    <name evidence="2" type="ORF">K4A83_07535</name>
</gene>
<evidence type="ECO:0000313" key="3">
    <source>
        <dbReference type="Proteomes" id="UP001526426"/>
    </source>
</evidence>
<accession>A0ABT3L3P7</accession>
<name>A0ABT3L3P7_9CYAN</name>
<dbReference type="InterPro" id="IPR014087">
    <property type="entry name" value="Carboxybiuret_hydro_AtzE"/>
</dbReference>
<dbReference type="NCBIfam" id="NF006631">
    <property type="entry name" value="PRK09201.1"/>
    <property type="match status" value="1"/>
</dbReference>
<dbReference type="NCBIfam" id="TIGR02715">
    <property type="entry name" value="amido_AtzE"/>
    <property type="match status" value="1"/>
</dbReference>
<feature type="domain" description="Amidase" evidence="1">
    <location>
        <begin position="27"/>
        <end position="447"/>
    </location>
</feature>
<dbReference type="PANTHER" id="PTHR11895">
    <property type="entry name" value="TRANSAMIDASE"/>
    <property type="match status" value="1"/>
</dbReference>
<proteinExistence type="predicted"/>
<dbReference type="PANTHER" id="PTHR11895:SF172">
    <property type="entry name" value="GLUTAMYL-TRNA(GLN) AMIDOTRANSFERASE"/>
    <property type="match status" value="1"/>
</dbReference>
<protein>
    <submittedName>
        <fullName evidence="2">AtzE family amidohydrolase</fullName>
    </submittedName>
</protein>
<dbReference type="InterPro" id="IPR000120">
    <property type="entry name" value="Amidase"/>
</dbReference>
<dbReference type="SUPFAM" id="SSF75304">
    <property type="entry name" value="Amidase signature (AS) enzymes"/>
    <property type="match status" value="1"/>
</dbReference>
<dbReference type="Proteomes" id="UP001526426">
    <property type="component" value="Unassembled WGS sequence"/>
</dbReference>
<organism evidence="2 3">
    <name type="scientific">Spirulina subsalsa FACHB-351</name>
    <dbReference type="NCBI Taxonomy" id="234711"/>
    <lineage>
        <taxon>Bacteria</taxon>
        <taxon>Bacillati</taxon>
        <taxon>Cyanobacteriota</taxon>
        <taxon>Cyanophyceae</taxon>
        <taxon>Spirulinales</taxon>
        <taxon>Spirulinaceae</taxon>
        <taxon>Spirulina</taxon>
    </lineage>
</organism>
<dbReference type="Gene3D" id="3.90.1300.10">
    <property type="entry name" value="Amidase signature (AS) domain"/>
    <property type="match status" value="1"/>
</dbReference>
<dbReference type="Pfam" id="PF01425">
    <property type="entry name" value="Amidase"/>
    <property type="match status" value="1"/>
</dbReference>
<dbReference type="RefSeq" id="WP_265263861.1">
    <property type="nucleotide sequence ID" value="NZ_JAIHOM010000028.1"/>
</dbReference>
<sequence>MSWTVETADAIAIAHAIRTETVTAETVVRQTLARIECYNERLNCFTQILAQQALADAQEMDRAIAHHIKNIGFLTGVPFGVKNLFNIAGETTLAGSKINASHPPAPTDATAITRLKQAGAVLVGSLNMDEYAYGFVTENHHYGITRNPHDLTRIAGGSSGGAAAAVAAGLLPLALGSDTNGSVRIPAALCGIYGFKPTYGRLSRAGMQLLCSSLDHVGIFARSVRDIASSFDFLQGEDEQDPVCTRHPPEPLMSQINLGCRGLRIAIARDYFQTGADPEALAVVQQVAQALDVTQEVSLPESHRAQAAAFLITAAESANRHLPNLRSRPQDFDPATRDRFFAGTLLPSPWYIQSQRFRRWYRDQMRETFRHLDIILAPTTPCVAPPIGQKTITIAGQETLVRPNLGRFTQPFSFVGLPALSIPIQRPNQLPLGVQLIAAPYNESLILRVAATLERRGVIAAPIAPL</sequence>